<protein>
    <submittedName>
        <fullName evidence="2">200 kDa antigen p200, putative</fullName>
    </submittedName>
</protein>
<feature type="region of interest" description="Disordered" evidence="1">
    <location>
        <begin position="217"/>
        <end position="245"/>
    </location>
</feature>
<gene>
    <name evidence="2" type="ORF">STIAU_8876</name>
</gene>
<evidence type="ECO:0000313" key="3">
    <source>
        <dbReference type="Proteomes" id="UP000032702"/>
    </source>
</evidence>
<feature type="region of interest" description="Disordered" evidence="1">
    <location>
        <begin position="66"/>
        <end position="89"/>
    </location>
</feature>
<evidence type="ECO:0000313" key="2">
    <source>
        <dbReference type="EMBL" id="EAU62180.1"/>
    </source>
</evidence>
<accession>Q08NW8</accession>
<dbReference type="Proteomes" id="UP000032702">
    <property type="component" value="Unassembled WGS sequence"/>
</dbReference>
<feature type="compositionally biased region" description="Basic and acidic residues" evidence="1">
    <location>
        <begin position="223"/>
        <end position="239"/>
    </location>
</feature>
<dbReference type="EMBL" id="AAMD01000263">
    <property type="protein sequence ID" value="EAU62180.1"/>
    <property type="molecule type" value="Genomic_DNA"/>
</dbReference>
<feature type="compositionally biased region" description="Basic and acidic residues" evidence="1">
    <location>
        <begin position="9"/>
        <end position="33"/>
    </location>
</feature>
<feature type="region of interest" description="Disordered" evidence="1">
    <location>
        <begin position="392"/>
        <end position="413"/>
    </location>
</feature>
<feature type="compositionally biased region" description="Low complexity" evidence="1">
    <location>
        <begin position="297"/>
        <end position="309"/>
    </location>
</feature>
<feature type="compositionally biased region" description="Basic and acidic residues" evidence="1">
    <location>
        <begin position="66"/>
        <end position="75"/>
    </location>
</feature>
<feature type="region of interest" description="Disordered" evidence="1">
    <location>
        <begin position="1"/>
        <end position="39"/>
    </location>
</feature>
<dbReference type="AlphaFoldDB" id="Q08NW8"/>
<reference evidence="2 3" key="1">
    <citation type="submission" date="2006-04" db="EMBL/GenBank/DDBJ databases">
        <authorList>
            <person name="Nierman W.C."/>
        </authorList>
    </citation>
    <scope>NUCLEOTIDE SEQUENCE [LARGE SCALE GENOMIC DNA]</scope>
    <source>
        <strain evidence="2 3">DW4/3-1</strain>
    </source>
</reference>
<proteinExistence type="predicted"/>
<name>Q08NW8_STIAD</name>
<organism evidence="2 3">
    <name type="scientific">Stigmatella aurantiaca (strain DW4/3-1)</name>
    <dbReference type="NCBI Taxonomy" id="378806"/>
    <lineage>
        <taxon>Bacteria</taxon>
        <taxon>Pseudomonadati</taxon>
        <taxon>Myxococcota</taxon>
        <taxon>Myxococcia</taxon>
        <taxon>Myxococcales</taxon>
        <taxon>Cystobacterineae</taxon>
        <taxon>Archangiaceae</taxon>
        <taxon>Stigmatella</taxon>
    </lineage>
</organism>
<sequence length="413" mass="46002">MHLQPQILEGHEPQHHQEGPQAHERRQGREHPGGEPLARHHVAAPHGVDEQRLQRTAFALPRHGVDGHVHSAHEGGEDEEVRDDVQGPRRQPLRRGQVHLVHLDGRRQLRRDAARQEALPSQHARVGLEHRPQALGVDARLIARAVHHHLHRGRMPRGEVLAVVLGDDEHRVQLAGLEERLVVRGRLGELGAVALEEGHEAGGMLAAHHRHFQGLGVPVPGGHQREEHRGHERPEQRPHERARHRAPVPEVVLQLLAEDRGEEPLHCINPWSVPMAEMKASSRLSLPVRARSSSGVPSATTRPRATTTMRSHRAVTSCITWLEKSTQCPSALRRRMMVRTARVLITSRPLVGSSRSTLRGPCTSARARATFMRSPWLKPSARRWAMSFMSSRSTSSSTRLSSAAPDRPCSSPA</sequence>
<comment type="caution">
    <text evidence="2">The sequence shown here is derived from an EMBL/GenBank/DDBJ whole genome shotgun (WGS) entry which is preliminary data.</text>
</comment>
<feature type="region of interest" description="Disordered" evidence="1">
    <location>
        <begin position="287"/>
        <end position="311"/>
    </location>
</feature>
<evidence type="ECO:0000256" key="1">
    <source>
        <dbReference type="SAM" id="MobiDB-lite"/>
    </source>
</evidence>
<feature type="compositionally biased region" description="Low complexity" evidence="1">
    <location>
        <begin position="392"/>
        <end position="402"/>
    </location>
</feature>